<dbReference type="Proteomes" id="UP000777438">
    <property type="component" value="Unassembled WGS sequence"/>
</dbReference>
<dbReference type="AlphaFoldDB" id="A0A9P8VXT3"/>
<keyword evidence="1" id="KW-0472">Membrane</keyword>
<feature type="transmembrane region" description="Helical" evidence="1">
    <location>
        <begin position="70"/>
        <end position="91"/>
    </location>
</feature>
<accession>A0A9P8VXT3</accession>
<proteinExistence type="predicted"/>
<evidence type="ECO:0000256" key="1">
    <source>
        <dbReference type="SAM" id="Phobius"/>
    </source>
</evidence>
<dbReference type="OrthoDB" id="5015216at2759"/>
<sequence length="322" mass="35726">MALLYQAVAVRLFVPYTMALFSLLSEDHREWDVDQFRVAMASTKSPLGALVSTPAQRRLLSSWRKRHRQAGVIALFWLLGAIVLAAFPFLLPQVLARGIPVVQGVPGSTEYCSPMLNSSTWMASAHYHKLLSLDMMRSVDAHEYNYNTMNAESIGFPHDKDRVVISSDCPNWAPVCERDNSLRVDIDFWIQQSESGVASKTASEIPNSESGGTSEIPYVTEEFTPAERFGYGYNLFAYYNTTGESRKSVWKPNSTLAHNGDLTILFYHIGNILSPGPSDDPVFGTTSTPINGSETYIYAHGIIPVICNTSYAYCPGQDIAFL</sequence>
<dbReference type="EMBL" id="JAGPYM010000023">
    <property type="protein sequence ID" value="KAH6883451.1"/>
    <property type="molecule type" value="Genomic_DNA"/>
</dbReference>
<reference evidence="3 4" key="1">
    <citation type="journal article" date="2021" name="Nat. Commun.">
        <title>Genetic determinants of endophytism in the Arabidopsis root mycobiome.</title>
        <authorList>
            <person name="Mesny F."/>
            <person name="Miyauchi S."/>
            <person name="Thiergart T."/>
            <person name="Pickel B."/>
            <person name="Atanasova L."/>
            <person name="Karlsson M."/>
            <person name="Huettel B."/>
            <person name="Barry K.W."/>
            <person name="Haridas S."/>
            <person name="Chen C."/>
            <person name="Bauer D."/>
            <person name="Andreopoulos W."/>
            <person name="Pangilinan J."/>
            <person name="LaButti K."/>
            <person name="Riley R."/>
            <person name="Lipzen A."/>
            <person name="Clum A."/>
            <person name="Drula E."/>
            <person name="Henrissat B."/>
            <person name="Kohler A."/>
            <person name="Grigoriev I.V."/>
            <person name="Martin F.M."/>
            <person name="Hacquard S."/>
        </authorList>
    </citation>
    <scope>NUCLEOTIDE SEQUENCE [LARGE SCALE GENOMIC DNA]</scope>
    <source>
        <strain evidence="3 4">MPI-CAGE-CH-0241</strain>
    </source>
</reference>
<protein>
    <submittedName>
        <fullName evidence="3">Uncharacterized protein</fullName>
    </submittedName>
</protein>
<evidence type="ECO:0000256" key="2">
    <source>
        <dbReference type="SAM" id="SignalP"/>
    </source>
</evidence>
<feature type="signal peptide" evidence="2">
    <location>
        <begin position="1"/>
        <end position="19"/>
    </location>
</feature>
<gene>
    <name evidence="3" type="ORF">B0T10DRAFT_463391</name>
</gene>
<keyword evidence="1" id="KW-0812">Transmembrane</keyword>
<keyword evidence="4" id="KW-1185">Reference proteome</keyword>
<comment type="caution">
    <text evidence="3">The sequence shown here is derived from an EMBL/GenBank/DDBJ whole genome shotgun (WGS) entry which is preliminary data.</text>
</comment>
<evidence type="ECO:0000313" key="4">
    <source>
        <dbReference type="Proteomes" id="UP000777438"/>
    </source>
</evidence>
<evidence type="ECO:0000313" key="3">
    <source>
        <dbReference type="EMBL" id="KAH6883451.1"/>
    </source>
</evidence>
<feature type="chain" id="PRO_5040386467" evidence="2">
    <location>
        <begin position="20"/>
        <end position="322"/>
    </location>
</feature>
<keyword evidence="2" id="KW-0732">Signal</keyword>
<keyword evidence="1" id="KW-1133">Transmembrane helix</keyword>
<name>A0A9P8VXT3_9HYPO</name>
<organism evidence="3 4">
    <name type="scientific">Thelonectria olida</name>
    <dbReference type="NCBI Taxonomy" id="1576542"/>
    <lineage>
        <taxon>Eukaryota</taxon>
        <taxon>Fungi</taxon>
        <taxon>Dikarya</taxon>
        <taxon>Ascomycota</taxon>
        <taxon>Pezizomycotina</taxon>
        <taxon>Sordariomycetes</taxon>
        <taxon>Hypocreomycetidae</taxon>
        <taxon>Hypocreales</taxon>
        <taxon>Nectriaceae</taxon>
        <taxon>Thelonectria</taxon>
    </lineage>
</organism>